<evidence type="ECO:0000313" key="5">
    <source>
        <dbReference type="Proteomes" id="UP000325113"/>
    </source>
</evidence>
<evidence type="ECO:0000313" key="4">
    <source>
        <dbReference type="EMBL" id="KAA0161307.1"/>
    </source>
</evidence>
<comment type="caution">
    <text evidence="4">The sequence shown here is derived from an EMBL/GenBank/DDBJ whole genome shotgun (WGS) entry which is preliminary data.</text>
</comment>
<comment type="similarity">
    <text evidence="1">Belongs to the PIH1 family.</text>
</comment>
<feature type="compositionally biased region" description="Low complexity" evidence="2">
    <location>
        <begin position="11"/>
        <end position="24"/>
    </location>
</feature>
<feature type="region of interest" description="Disordered" evidence="2">
    <location>
        <begin position="388"/>
        <end position="425"/>
    </location>
</feature>
<feature type="compositionally biased region" description="Basic and acidic residues" evidence="2">
    <location>
        <begin position="1"/>
        <end position="10"/>
    </location>
</feature>
<evidence type="ECO:0000256" key="2">
    <source>
        <dbReference type="SAM" id="MobiDB-lite"/>
    </source>
</evidence>
<reference evidence="4 5" key="1">
    <citation type="submission" date="2019-07" db="EMBL/GenBank/DDBJ databases">
        <title>Genomes of Cafeteria roenbergensis.</title>
        <authorList>
            <person name="Fischer M.G."/>
            <person name="Hackl T."/>
            <person name="Roman M."/>
        </authorList>
    </citation>
    <scope>NUCLEOTIDE SEQUENCE [LARGE SCALE GENOMIC DNA]</scope>
    <source>
        <strain evidence="4 5">Cflag</strain>
    </source>
</reference>
<gene>
    <name evidence="4" type="ORF">FNF31_03921</name>
</gene>
<feature type="compositionally biased region" description="Low complexity" evidence="2">
    <location>
        <begin position="351"/>
        <end position="376"/>
    </location>
</feature>
<proteinExistence type="inferred from homology"/>
<dbReference type="Proteomes" id="UP000325113">
    <property type="component" value="Unassembled WGS sequence"/>
</dbReference>
<feature type="region of interest" description="Disordered" evidence="2">
    <location>
        <begin position="1"/>
        <end position="24"/>
    </location>
</feature>
<dbReference type="PANTHER" id="PTHR22997">
    <property type="entry name" value="PIH1 DOMAIN-CONTAINING PROTEIN 1"/>
    <property type="match status" value="1"/>
</dbReference>
<dbReference type="InterPro" id="IPR050734">
    <property type="entry name" value="PIH1/Kintoun_subfamily"/>
</dbReference>
<dbReference type="PANTHER" id="PTHR22997:SF0">
    <property type="entry name" value="PIH1 DOMAIN-CONTAINING PROTEIN 1"/>
    <property type="match status" value="1"/>
</dbReference>
<accession>A0A5A8D9N9</accession>
<name>A0A5A8D9N9_CAFRO</name>
<feature type="domain" description="PIH1 N-terminal" evidence="3">
    <location>
        <begin position="87"/>
        <end position="218"/>
    </location>
</feature>
<feature type="region of interest" description="Disordered" evidence="2">
    <location>
        <begin position="346"/>
        <end position="376"/>
    </location>
</feature>
<sequence length="516" mass="52289">MDGMMKEMQEAARTSRSGTAAAAGGAPPGIASMLGGAAAADGDPEALKKASEFWSYLDTLASRDPRAYAEFLEAQKLDNARMETQEAVDASLGNKKGVFPAPSFVLKLVTEPSAGRPGAPLKSFINVTSHRAVNPPVLPSGEPVVDKEGTEARGAAAQAGEATIPMAAGHVRAMQDSKGKAALVVDVVVHPWTVAHAGKDPAFRRGLIGLITESMLQELGWRQPAPGRPAAEIRAFYKGGVRVPGSKRMEDVVPVKFLVNEEDRPANKTHADCTPTRLPEEEARARVAKSTTDAMTFAAAAAGGEEAASAVEEAVAARATAEAAASAAQRMRSPGDFLKQARSATAGLAGDDAAPSPAIDRAAAPTRPRPAAGASAGPLISVVDEAPAEQAAPRAAGPDGASAPAPATSASAPAPAAPAPSPPSKLSAALIPPAAGSGVVELTLGGVARGVGLTLAVSESTTLRLTLSDRAKALVIRVPQALCDEAAGGKAVLRAAGARVTRTKQGLRVRVPSVPG</sequence>
<dbReference type="EMBL" id="VLTM01000037">
    <property type="protein sequence ID" value="KAA0161307.1"/>
    <property type="molecule type" value="Genomic_DNA"/>
</dbReference>
<protein>
    <recommendedName>
        <fullName evidence="3">PIH1 N-terminal domain-containing protein</fullName>
    </recommendedName>
</protein>
<dbReference type="Pfam" id="PF08190">
    <property type="entry name" value="PIH1"/>
    <property type="match status" value="1"/>
</dbReference>
<dbReference type="InterPro" id="IPR012981">
    <property type="entry name" value="PIH1_N"/>
</dbReference>
<dbReference type="GO" id="GO:0005737">
    <property type="term" value="C:cytoplasm"/>
    <property type="evidence" value="ECO:0007669"/>
    <property type="project" value="TreeGrafter"/>
</dbReference>
<feature type="compositionally biased region" description="Low complexity" evidence="2">
    <location>
        <begin position="388"/>
        <end position="414"/>
    </location>
</feature>
<dbReference type="AlphaFoldDB" id="A0A5A8D9N9"/>
<organism evidence="4 5">
    <name type="scientific">Cafeteria roenbergensis</name>
    <name type="common">Marine flagellate</name>
    <dbReference type="NCBI Taxonomy" id="33653"/>
    <lineage>
        <taxon>Eukaryota</taxon>
        <taxon>Sar</taxon>
        <taxon>Stramenopiles</taxon>
        <taxon>Bigyra</taxon>
        <taxon>Opalozoa</taxon>
        <taxon>Bicosoecida</taxon>
        <taxon>Cafeteriaceae</taxon>
        <taxon>Cafeteria</taxon>
    </lineage>
</organism>
<evidence type="ECO:0000259" key="3">
    <source>
        <dbReference type="Pfam" id="PF08190"/>
    </source>
</evidence>
<evidence type="ECO:0000256" key="1">
    <source>
        <dbReference type="ARBA" id="ARBA00008511"/>
    </source>
</evidence>